<accession>A0AAD9PEL0</accession>
<dbReference type="SMART" id="SM00181">
    <property type="entry name" value="EGF"/>
    <property type="match status" value="9"/>
</dbReference>
<dbReference type="InterPro" id="IPR051022">
    <property type="entry name" value="Notch_Cell-Fate_Det"/>
</dbReference>
<name>A0AAD9PEL0_RIDPI</name>
<evidence type="ECO:0000256" key="1">
    <source>
        <dbReference type="ARBA" id="ARBA00022536"/>
    </source>
</evidence>
<feature type="domain" description="EGF-like" evidence="6">
    <location>
        <begin position="341"/>
        <end position="376"/>
    </location>
</feature>
<sequence length="597" mass="65956">MLVASRGKISDIIIVQQNKQRDFTNDTDRNRVCETSKPCGPTVMCVDMPGGRHSCLCPDGGEFNSSTKACTLKKAVCRDYCLNGGSCRWSENSGRKCSCLPGFKGSRCGNDVCFHYCLNQGNCSRHTGKAVCTCPYEYTGPRCDIHQCAGNGPCLNGGLCKVLRSGATKCICPLSYTGDICETPKDPCDGYCRNEGQCTFNNGQPHCSCDQRYSGHRCEVCKFNCHDKDCQLHHCCGEESDIYCHFVGRDATPRCHCPDQFNAVNVTGDGQCQQECVSPCHEHCQNGATCTMVRGQTSCKCSDLSYYGSRCENNYCKDHCPTSLSSCQVYLENGQPKTVCKCTHNMCQNGATCIPNLDGTTSRCECPLGFSGRYCAIRNGCDEIICSNGGTCEEVGDRYVCRCRHGWMGLTCSVGMPSVCLEYCENQGECVECENGTNGKPQCVRCSCQPKYHGQRCELLHKKGFGTASSVAVIVLPIFLCILVLLIIVVIICYRQQNNGQFGHRRMDENAQNVEFNNPIYGRDFDEDEDVPDDFANFEAERPTNFCNPMYNALYHNEAHGSGDVVDNEQNQLLSENQRPTPRYAEDATLLENATFA</sequence>
<dbReference type="PROSITE" id="PS50026">
    <property type="entry name" value="EGF_3"/>
    <property type="match status" value="6"/>
</dbReference>
<evidence type="ECO:0000313" key="8">
    <source>
        <dbReference type="Proteomes" id="UP001209878"/>
    </source>
</evidence>
<dbReference type="Proteomes" id="UP001209878">
    <property type="component" value="Unassembled WGS sequence"/>
</dbReference>
<comment type="caution">
    <text evidence="7">The sequence shown here is derived from an EMBL/GenBank/DDBJ whole genome shotgun (WGS) entry which is preliminary data.</text>
</comment>
<dbReference type="PROSITE" id="PS01186">
    <property type="entry name" value="EGF_2"/>
    <property type="match status" value="3"/>
</dbReference>
<feature type="domain" description="EGF-like" evidence="6">
    <location>
        <begin position="144"/>
        <end position="182"/>
    </location>
</feature>
<feature type="domain" description="EGF-like" evidence="6">
    <location>
        <begin position="184"/>
        <end position="219"/>
    </location>
</feature>
<protein>
    <recommendedName>
        <fullName evidence="6">EGF-like domain-containing protein</fullName>
    </recommendedName>
</protein>
<keyword evidence="8" id="KW-1185">Reference proteome</keyword>
<feature type="disulfide bond" evidence="4">
    <location>
        <begin position="403"/>
        <end position="412"/>
    </location>
</feature>
<keyword evidence="2" id="KW-0677">Repeat</keyword>
<feature type="disulfide bond" evidence="4">
    <location>
        <begin position="209"/>
        <end position="218"/>
    </location>
</feature>
<dbReference type="PROSITE" id="PS00022">
    <property type="entry name" value="EGF_1"/>
    <property type="match status" value="5"/>
</dbReference>
<keyword evidence="5" id="KW-1133">Transmembrane helix</keyword>
<reference evidence="7" key="1">
    <citation type="journal article" date="2023" name="Mol. Biol. Evol.">
        <title>Third-Generation Sequencing Reveals the Adaptive Role of the Epigenome in Three Deep-Sea Polychaetes.</title>
        <authorList>
            <person name="Perez M."/>
            <person name="Aroh O."/>
            <person name="Sun Y."/>
            <person name="Lan Y."/>
            <person name="Juniper S.K."/>
            <person name="Young C.R."/>
            <person name="Angers B."/>
            <person name="Qian P.Y."/>
        </authorList>
    </citation>
    <scope>NUCLEOTIDE SEQUENCE</scope>
    <source>
        <strain evidence="7">R07B-5</strain>
    </source>
</reference>
<evidence type="ECO:0000256" key="5">
    <source>
        <dbReference type="SAM" id="Phobius"/>
    </source>
</evidence>
<feature type="transmembrane region" description="Helical" evidence="5">
    <location>
        <begin position="471"/>
        <end position="494"/>
    </location>
</feature>
<feature type="domain" description="EGF-like" evidence="6">
    <location>
        <begin position="377"/>
        <end position="413"/>
    </location>
</feature>
<dbReference type="InterPro" id="IPR000742">
    <property type="entry name" value="EGF"/>
</dbReference>
<feature type="domain" description="EGF-like" evidence="6">
    <location>
        <begin position="277"/>
        <end position="312"/>
    </location>
</feature>
<feature type="disulfide bond" evidence="4">
    <location>
        <begin position="77"/>
        <end position="87"/>
    </location>
</feature>
<dbReference type="Pfam" id="PF00008">
    <property type="entry name" value="EGF"/>
    <property type="match status" value="2"/>
</dbReference>
<feature type="disulfide bond" evidence="4">
    <location>
        <begin position="280"/>
        <end position="290"/>
    </location>
</feature>
<keyword evidence="5" id="KW-0812">Transmembrane</keyword>
<dbReference type="PANTHER" id="PTHR24049">
    <property type="entry name" value="CRUMBS FAMILY MEMBER"/>
    <property type="match status" value="1"/>
</dbReference>
<evidence type="ECO:0000256" key="2">
    <source>
        <dbReference type="ARBA" id="ARBA00022737"/>
    </source>
</evidence>
<dbReference type="SUPFAM" id="SSF57196">
    <property type="entry name" value="EGF/Laminin"/>
    <property type="match status" value="5"/>
</dbReference>
<comment type="caution">
    <text evidence="4">Lacks conserved residue(s) required for the propagation of feature annotation.</text>
</comment>
<feature type="disulfide bond" evidence="4">
    <location>
        <begin position="347"/>
        <end position="364"/>
    </location>
</feature>
<proteinExistence type="predicted"/>
<evidence type="ECO:0000313" key="7">
    <source>
        <dbReference type="EMBL" id="KAK2193394.1"/>
    </source>
</evidence>
<keyword evidence="3 4" id="KW-1015">Disulfide bond</keyword>
<evidence type="ECO:0000256" key="4">
    <source>
        <dbReference type="PROSITE-ProRule" id="PRU00076"/>
    </source>
</evidence>
<gene>
    <name evidence="7" type="ORF">NP493_13g04005</name>
</gene>
<feature type="domain" description="EGF-like" evidence="6">
    <location>
        <begin position="73"/>
        <end position="109"/>
    </location>
</feature>
<evidence type="ECO:0000259" key="6">
    <source>
        <dbReference type="PROSITE" id="PS50026"/>
    </source>
</evidence>
<feature type="disulfide bond" evidence="4">
    <location>
        <begin position="99"/>
        <end position="108"/>
    </location>
</feature>
<keyword evidence="5" id="KW-0472">Membrane</keyword>
<feature type="disulfide bond" evidence="4">
    <location>
        <begin position="172"/>
        <end position="181"/>
    </location>
</feature>
<keyword evidence="1 4" id="KW-0245">EGF-like domain</keyword>
<dbReference type="EMBL" id="JAODUO010000013">
    <property type="protein sequence ID" value="KAK2193394.1"/>
    <property type="molecule type" value="Genomic_DNA"/>
</dbReference>
<organism evidence="7 8">
    <name type="scientific">Ridgeia piscesae</name>
    <name type="common">Tubeworm</name>
    <dbReference type="NCBI Taxonomy" id="27915"/>
    <lineage>
        <taxon>Eukaryota</taxon>
        <taxon>Metazoa</taxon>
        <taxon>Spiralia</taxon>
        <taxon>Lophotrochozoa</taxon>
        <taxon>Annelida</taxon>
        <taxon>Polychaeta</taxon>
        <taxon>Sedentaria</taxon>
        <taxon>Canalipalpata</taxon>
        <taxon>Sabellida</taxon>
        <taxon>Siboglinidae</taxon>
        <taxon>Ridgeia</taxon>
    </lineage>
</organism>
<feature type="disulfide bond" evidence="4">
    <location>
        <begin position="188"/>
        <end position="198"/>
    </location>
</feature>
<feature type="disulfide bond" evidence="4">
    <location>
        <begin position="366"/>
        <end position="375"/>
    </location>
</feature>
<dbReference type="Gene3D" id="2.10.25.10">
    <property type="entry name" value="Laminin"/>
    <property type="match status" value="6"/>
</dbReference>
<evidence type="ECO:0000256" key="3">
    <source>
        <dbReference type="ARBA" id="ARBA00023157"/>
    </source>
</evidence>
<dbReference type="AlphaFoldDB" id="A0AAD9PEL0"/>